<proteinExistence type="predicted"/>
<dbReference type="PANTHER" id="PTHR33744">
    <property type="entry name" value="CARBOHYDRATE DIACID REGULATOR"/>
    <property type="match status" value="1"/>
</dbReference>
<dbReference type="Proteomes" id="UP001596356">
    <property type="component" value="Unassembled WGS sequence"/>
</dbReference>
<protein>
    <submittedName>
        <fullName evidence="2">Helix-turn-helix domain-containing protein</fullName>
    </submittedName>
</protein>
<dbReference type="InterPro" id="IPR025736">
    <property type="entry name" value="PucR_C-HTH_dom"/>
</dbReference>
<dbReference type="PANTHER" id="PTHR33744:SF7">
    <property type="entry name" value="PUCR FAMILY TRANSCRIPTIONAL REGULATOR"/>
    <property type="match status" value="1"/>
</dbReference>
<dbReference type="InterPro" id="IPR051448">
    <property type="entry name" value="CdaR-like_regulators"/>
</dbReference>
<feature type="domain" description="PucR C-terminal helix-turn-helix" evidence="1">
    <location>
        <begin position="20"/>
        <end position="66"/>
    </location>
</feature>
<evidence type="ECO:0000313" key="3">
    <source>
        <dbReference type="Proteomes" id="UP001596356"/>
    </source>
</evidence>
<name>A0ABW2ATX2_9MICO</name>
<reference evidence="3" key="1">
    <citation type="journal article" date="2019" name="Int. J. Syst. Evol. Microbiol.">
        <title>The Global Catalogue of Microorganisms (GCM) 10K type strain sequencing project: providing services to taxonomists for standard genome sequencing and annotation.</title>
        <authorList>
            <consortium name="The Broad Institute Genomics Platform"/>
            <consortium name="The Broad Institute Genome Sequencing Center for Infectious Disease"/>
            <person name="Wu L."/>
            <person name="Ma J."/>
        </authorList>
    </citation>
    <scope>NUCLEOTIDE SEQUENCE [LARGE SCALE GENOMIC DNA]</scope>
    <source>
        <strain evidence="3">NBRC 106593</strain>
    </source>
</reference>
<organism evidence="2 3">
    <name type="scientific">Branchiibius cervicis</name>
    <dbReference type="NCBI Taxonomy" id="908252"/>
    <lineage>
        <taxon>Bacteria</taxon>
        <taxon>Bacillati</taxon>
        <taxon>Actinomycetota</taxon>
        <taxon>Actinomycetes</taxon>
        <taxon>Micrococcales</taxon>
        <taxon>Dermacoccaceae</taxon>
        <taxon>Branchiibius</taxon>
    </lineage>
</organism>
<dbReference type="Pfam" id="PF13556">
    <property type="entry name" value="HTH_30"/>
    <property type="match status" value="1"/>
</dbReference>
<accession>A0ABW2ATX2</accession>
<evidence type="ECO:0000313" key="2">
    <source>
        <dbReference type="EMBL" id="MFC6714108.1"/>
    </source>
</evidence>
<dbReference type="InterPro" id="IPR042070">
    <property type="entry name" value="PucR_C-HTH_sf"/>
</dbReference>
<dbReference type="RefSeq" id="WP_377825431.1">
    <property type="nucleotide sequence ID" value="NZ_JBHSWJ010000002.1"/>
</dbReference>
<dbReference type="Gene3D" id="1.10.10.2840">
    <property type="entry name" value="PucR C-terminal helix-turn-helix domain"/>
    <property type="match status" value="1"/>
</dbReference>
<comment type="caution">
    <text evidence="2">The sequence shown here is derived from an EMBL/GenBank/DDBJ whole genome shotgun (WGS) entry which is preliminary data.</text>
</comment>
<gene>
    <name evidence="2" type="ORF">ACFQBT_09915</name>
</gene>
<dbReference type="EMBL" id="JBHSWJ010000002">
    <property type="protein sequence ID" value="MFC6714108.1"/>
    <property type="molecule type" value="Genomic_DNA"/>
</dbReference>
<keyword evidence="3" id="KW-1185">Reference proteome</keyword>
<evidence type="ECO:0000259" key="1">
    <source>
        <dbReference type="Pfam" id="PF13556"/>
    </source>
</evidence>
<sequence>MRPLRDRDAVRETAVGFLGQPSLEATARALFVHANTVRYRLGQFAEATGYDLTDVREAFVVRVAFAFAAWDER</sequence>